<protein>
    <submittedName>
        <fullName evidence="2">Uncharacterized protein</fullName>
    </submittedName>
</protein>
<feature type="compositionally biased region" description="Acidic residues" evidence="1">
    <location>
        <begin position="22"/>
        <end position="41"/>
    </location>
</feature>
<evidence type="ECO:0000313" key="2">
    <source>
        <dbReference type="EMBL" id="GIH91116.1"/>
    </source>
</evidence>
<keyword evidence="3" id="KW-1185">Reference proteome</keyword>
<dbReference type="RefSeq" id="WP_275424502.1">
    <property type="nucleotide sequence ID" value="NZ_BOOJ01000015.1"/>
</dbReference>
<evidence type="ECO:0000313" key="3">
    <source>
        <dbReference type="Proteomes" id="UP000619788"/>
    </source>
</evidence>
<evidence type="ECO:0000256" key="1">
    <source>
        <dbReference type="SAM" id="MobiDB-lite"/>
    </source>
</evidence>
<reference evidence="2 3" key="1">
    <citation type="submission" date="2021-01" db="EMBL/GenBank/DDBJ databases">
        <title>Whole genome shotgun sequence of Planobispora siamensis NBRC 107568.</title>
        <authorList>
            <person name="Komaki H."/>
            <person name="Tamura T."/>
        </authorList>
    </citation>
    <scope>NUCLEOTIDE SEQUENCE [LARGE SCALE GENOMIC DNA]</scope>
    <source>
        <strain evidence="2 3">NBRC 107568</strain>
    </source>
</reference>
<feature type="region of interest" description="Disordered" evidence="1">
    <location>
        <begin position="1"/>
        <end position="41"/>
    </location>
</feature>
<name>A0A8J3SEG4_9ACTN</name>
<dbReference type="EMBL" id="BOOJ01000015">
    <property type="protein sequence ID" value="GIH91116.1"/>
    <property type="molecule type" value="Genomic_DNA"/>
</dbReference>
<dbReference type="AlphaFoldDB" id="A0A8J3SEG4"/>
<dbReference type="Proteomes" id="UP000619788">
    <property type="component" value="Unassembled WGS sequence"/>
</dbReference>
<comment type="caution">
    <text evidence="2">The sequence shown here is derived from an EMBL/GenBank/DDBJ whole genome shotgun (WGS) entry which is preliminary data.</text>
</comment>
<gene>
    <name evidence="2" type="ORF">Psi01_17460</name>
</gene>
<proteinExistence type="predicted"/>
<organism evidence="2 3">
    <name type="scientific">Planobispora siamensis</name>
    <dbReference type="NCBI Taxonomy" id="936338"/>
    <lineage>
        <taxon>Bacteria</taxon>
        <taxon>Bacillati</taxon>
        <taxon>Actinomycetota</taxon>
        <taxon>Actinomycetes</taxon>
        <taxon>Streptosporangiales</taxon>
        <taxon>Streptosporangiaceae</taxon>
        <taxon>Planobispora</taxon>
    </lineage>
</organism>
<sequence>MPEESRPKTDDNDPLLRSVAEENQDGDGASADEDENLEDLQ</sequence>
<feature type="compositionally biased region" description="Basic and acidic residues" evidence="1">
    <location>
        <begin position="1"/>
        <end position="11"/>
    </location>
</feature>
<accession>A0A8J3SEG4</accession>